<reference evidence="1" key="1">
    <citation type="journal article" date="2020" name="bioRxiv">
        <title>Comparative genomics of Chlamydomonas.</title>
        <authorList>
            <person name="Craig R.J."/>
            <person name="Hasan A.R."/>
            <person name="Ness R.W."/>
            <person name="Keightley P.D."/>
        </authorList>
    </citation>
    <scope>NUCLEOTIDE SEQUENCE</scope>
    <source>
        <strain evidence="1">CCAP 11/173</strain>
    </source>
</reference>
<sequence length="89" mass="9276">MPGAEDKAARLAAEAAYATAKGGAPRQRVVLGDITNTVVPSPPWQPPLAESRLPGELDMTDAGLACSGWLAQRRQWHSGVARIPTGTAS</sequence>
<accession>A0A835WUY8</accession>
<comment type="caution">
    <text evidence="1">The sequence shown here is derived from an EMBL/GenBank/DDBJ whole genome shotgun (WGS) entry which is preliminary data.</text>
</comment>
<protein>
    <submittedName>
        <fullName evidence="1">Uncharacterized protein</fullName>
    </submittedName>
</protein>
<keyword evidence="2" id="KW-1185">Reference proteome</keyword>
<gene>
    <name evidence="1" type="ORF">HYH02_001157</name>
</gene>
<organism evidence="1 2">
    <name type="scientific">Chlamydomonas schloesseri</name>
    <dbReference type="NCBI Taxonomy" id="2026947"/>
    <lineage>
        <taxon>Eukaryota</taxon>
        <taxon>Viridiplantae</taxon>
        <taxon>Chlorophyta</taxon>
        <taxon>core chlorophytes</taxon>
        <taxon>Chlorophyceae</taxon>
        <taxon>CS clade</taxon>
        <taxon>Chlamydomonadales</taxon>
        <taxon>Chlamydomonadaceae</taxon>
        <taxon>Chlamydomonas</taxon>
    </lineage>
</organism>
<dbReference type="EMBL" id="JAEHOD010000002">
    <property type="protein sequence ID" value="KAG2454121.1"/>
    <property type="molecule type" value="Genomic_DNA"/>
</dbReference>
<dbReference type="AlphaFoldDB" id="A0A835WUY8"/>
<evidence type="ECO:0000313" key="1">
    <source>
        <dbReference type="EMBL" id="KAG2454121.1"/>
    </source>
</evidence>
<proteinExistence type="predicted"/>
<dbReference type="Proteomes" id="UP000613740">
    <property type="component" value="Unassembled WGS sequence"/>
</dbReference>
<evidence type="ECO:0000313" key="2">
    <source>
        <dbReference type="Proteomes" id="UP000613740"/>
    </source>
</evidence>
<name>A0A835WUY8_9CHLO</name>